<dbReference type="AlphaFoldDB" id="A0A1K0J0F5"/>
<feature type="region of interest" description="Disordered" evidence="1">
    <location>
        <begin position="47"/>
        <end position="72"/>
    </location>
</feature>
<protein>
    <submittedName>
        <fullName evidence="3">Uncharacterized protein</fullName>
    </submittedName>
</protein>
<proteinExistence type="predicted"/>
<gene>
    <name evidence="3" type="ORF">CNECB9_5080030</name>
</gene>
<evidence type="ECO:0000313" key="3">
    <source>
        <dbReference type="EMBL" id="SCU91726.1"/>
    </source>
</evidence>
<keyword evidence="2" id="KW-1133">Transmembrane helix</keyword>
<reference evidence="3" key="1">
    <citation type="submission" date="2016-09" db="EMBL/GenBank/DDBJ databases">
        <authorList>
            <person name="Capua I."/>
            <person name="De Benedictis P."/>
            <person name="Joannis T."/>
            <person name="Lombin L.H."/>
            <person name="Cattoli G."/>
        </authorList>
    </citation>
    <scope>NUCLEOTIDE SEQUENCE</scope>
    <source>
        <strain evidence="3">B9</strain>
    </source>
</reference>
<evidence type="ECO:0000256" key="1">
    <source>
        <dbReference type="SAM" id="MobiDB-lite"/>
    </source>
</evidence>
<keyword evidence="2" id="KW-0812">Transmembrane</keyword>
<organism evidence="3">
    <name type="scientific">Cupriavidus necator</name>
    <name type="common">Alcaligenes eutrophus</name>
    <name type="synonym">Ralstonia eutropha</name>
    <dbReference type="NCBI Taxonomy" id="106590"/>
    <lineage>
        <taxon>Bacteria</taxon>
        <taxon>Pseudomonadati</taxon>
        <taxon>Pseudomonadota</taxon>
        <taxon>Betaproteobacteria</taxon>
        <taxon>Burkholderiales</taxon>
        <taxon>Burkholderiaceae</taxon>
        <taxon>Cupriavidus</taxon>
    </lineage>
</organism>
<keyword evidence="2" id="KW-0472">Membrane</keyword>
<feature type="compositionally biased region" description="Low complexity" evidence="1">
    <location>
        <begin position="58"/>
        <end position="70"/>
    </location>
</feature>
<feature type="transmembrane region" description="Helical" evidence="2">
    <location>
        <begin position="81"/>
        <end position="101"/>
    </location>
</feature>
<name>A0A1K0J0F5_CUPNE</name>
<dbReference type="EMBL" id="FMSH01000455">
    <property type="protein sequence ID" value="SCU91726.1"/>
    <property type="molecule type" value="Genomic_DNA"/>
</dbReference>
<accession>A0A1K0J0F5</accession>
<evidence type="ECO:0000256" key="2">
    <source>
        <dbReference type="SAM" id="Phobius"/>
    </source>
</evidence>
<sequence>MNARCTPACRWRPAKSGSPPNGCANARTAAIAEPSHGRVCRHPLVGRPGAAVRRKPARQPQQRQLPAAYPSHPVSRRRRQMFAMVLVWNLLVAHGIGHPAVAARFGGSVRPGGAHHRCGAVAARVCGRLARATLKLPAGLARIGINWNNCTGTVLLTDRRLISLNARERSWSQSWKYPNSPPEPVSLPRLPALRWCRRSPPVPITRCCSPRA</sequence>